<evidence type="ECO:0000313" key="3">
    <source>
        <dbReference type="EMBL" id="GAA6409531.1"/>
    </source>
</evidence>
<evidence type="ECO:0000259" key="2">
    <source>
        <dbReference type="PROSITE" id="PS51898"/>
    </source>
</evidence>
<organism evidence="3 4">
    <name type="scientific">Blautia hominis</name>
    <dbReference type="NCBI Taxonomy" id="2025493"/>
    <lineage>
        <taxon>Bacteria</taxon>
        <taxon>Bacillati</taxon>
        <taxon>Bacillota</taxon>
        <taxon>Clostridia</taxon>
        <taxon>Lachnospirales</taxon>
        <taxon>Lachnospiraceae</taxon>
        <taxon>Blautia</taxon>
    </lineage>
</organism>
<gene>
    <name evidence="3" type="ORF">K040078D81_36480</name>
</gene>
<dbReference type="InterPro" id="IPR002104">
    <property type="entry name" value="Integrase_catalytic"/>
</dbReference>
<protein>
    <recommendedName>
        <fullName evidence="2">Tyr recombinase domain-containing protein</fullName>
    </recommendedName>
</protein>
<dbReference type="SUPFAM" id="SSF56349">
    <property type="entry name" value="DNA breaking-rejoining enzymes"/>
    <property type="match status" value="1"/>
</dbReference>
<dbReference type="InterPro" id="IPR011010">
    <property type="entry name" value="DNA_brk_join_enz"/>
</dbReference>
<dbReference type="InterPro" id="IPR013762">
    <property type="entry name" value="Integrase-like_cat_sf"/>
</dbReference>
<evidence type="ECO:0000256" key="1">
    <source>
        <dbReference type="ARBA" id="ARBA00023172"/>
    </source>
</evidence>
<proteinExistence type="predicted"/>
<dbReference type="Gene3D" id="1.10.443.10">
    <property type="entry name" value="Intergrase catalytic core"/>
    <property type="match status" value="1"/>
</dbReference>
<keyword evidence="4" id="KW-1185">Reference proteome</keyword>
<dbReference type="Proteomes" id="UP001600943">
    <property type="component" value="Unassembled WGS sequence"/>
</dbReference>
<comment type="caution">
    <text evidence="3">The sequence shown here is derived from an EMBL/GenBank/DDBJ whole genome shotgun (WGS) entry which is preliminary data.</text>
</comment>
<evidence type="ECO:0000313" key="4">
    <source>
        <dbReference type="Proteomes" id="UP001600943"/>
    </source>
</evidence>
<accession>A0ABQ0BDJ5</accession>
<keyword evidence="1" id="KW-0233">DNA recombination</keyword>
<name>A0ABQ0BDJ5_9FIRM</name>
<dbReference type="PROSITE" id="PS51898">
    <property type="entry name" value="TYR_RECOMBINASE"/>
    <property type="match status" value="1"/>
</dbReference>
<reference evidence="3 4" key="1">
    <citation type="submission" date="2024-04" db="EMBL/GenBank/DDBJ databases">
        <title>Defined microbial consortia suppress multidrug-resistant proinflammatory Enterobacteriaceae via ecological control.</title>
        <authorList>
            <person name="Furuichi M."/>
            <person name="Kawaguchi T."/>
            <person name="Pust M."/>
            <person name="Yasuma K."/>
            <person name="Plichta D."/>
            <person name="Hasegawa N."/>
            <person name="Ohya T."/>
            <person name="Bhattarai S."/>
            <person name="Sasajima S."/>
            <person name="Aoto Y."/>
            <person name="Tuganbaev T."/>
            <person name="Yaginuma M."/>
            <person name="Ueda M."/>
            <person name="Okahashi N."/>
            <person name="Amafuji K."/>
            <person name="Kiridooshi Y."/>
            <person name="Sugita K."/>
            <person name="Strazar M."/>
            <person name="Skelly A."/>
            <person name="Suda W."/>
            <person name="Hattori M."/>
            <person name="Nakamoto N."/>
            <person name="Caballero S."/>
            <person name="Norman J."/>
            <person name="Olle B."/>
            <person name="Tanoue T."/>
            <person name="Arita M."/>
            <person name="Bucci V."/>
            <person name="Atarashi K."/>
            <person name="Xavier R."/>
            <person name="Honda K."/>
        </authorList>
    </citation>
    <scope>NUCLEOTIDE SEQUENCE [LARGE SCALE GENOMIC DNA]</scope>
    <source>
        <strain evidence="4">k04-0078-D8-1</strain>
    </source>
</reference>
<dbReference type="EMBL" id="BAABYW010000001">
    <property type="protein sequence ID" value="GAA6409531.1"/>
    <property type="molecule type" value="Genomic_DNA"/>
</dbReference>
<sequence>MIDGYKDFVFIDQKGYPMTGAYYTSTFGNLVKKYNKSHEVALPNITPHILRHTFCTRLANKNMNPKSLQYIMGHSNINITLNLYAHASLDGVKAEMVSLIA</sequence>
<feature type="domain" description="Tyr recombinase" evidence="2">
    <location>
        <begin position="1"/>
        <end position="97"/>
    </location>
</feature>
<dbReference type="Pfam" id="PF00589">
    <property type="entry name" value="Phage_integrase"/>
    <property type="match status" value="1"/>
</dbReference>